<dbReference type="RefSeq" id="WP_277444711.1">
    <property type="nucleotide sequence ID" value="NZ_JAKOAV010000027.1"/>
</dbReference>
<dbReference type="Pfam" id="PF08447">
    <property type="entry name" value="PAS_3"/>
    <property type="match status" value="1"/>
</dbReference>
<feature type="domain" description="PAS" evidence="9">
    <location>
        <begin position="224"/>
        <end position="267"/>
    </location>
</feature>
<evidence type="ECO:0000313" key="12">
    <source>
        <dbReference type="Proteomes" id="UP001154312"/>
    </source>
</evidence>
<comment type="catalytic activity">
    <reaction evidence="1">
        <text>ATP + protein L-histidine = ADP + protein N-phospho-L-histidine.</text>
        <dbReference type="EC" id="2.7.13.3"/>
    </reaction>
</comment>
<dbReference type="GO" id="GO:0000155">
    <property type="term" value="F:phosphorelay sensor kinase activity"/>
    <property type="evidence" value="ECO:0007669"/>
    <property type="project" value="InterPro"/>
</dbReference>
<evidence type="ECO:0000256" key="3">
    <source>
        <dbReference type="ARBA" id="ARBA00022553"/>
    </source>
</evidence>
<dbReference type="GO" id="GO:0006355">
    <property type="term" value="P:regulation of DNA-templated transcription"/>
    <property type="evidence" value="ECO:0007669"/>
    <property type="project" value="InterPro"/>
</dbReference>
<dbReference type="PANTHER" id="PTHR43304:SF1">
    <property type="entry name" value="PAC DOMAIN-CONTAINING PROTEIN"/>
    <property type="match status" value="1"/>
</dbReference>
<evidence type="ECO:0000256" key="1">
    <source>
        <dbReference type="ARBA" id="ARBA00000085"/>
    </source>
</evidence>
<dbReference type="InterPro" id="IPR013655">
    <property type="entry name" value="PAS_fold_3"/>
</dbReference>
<accession>A0A9X4H2Y7</accession>
<evidence type="ECO:0000259" key="10">
    <source>
        <dbReference type="PROSITE" id="PS50113"/>
    </source>
</evidence>
<dbReference type="Pfam" id="PF02518">
    <property type="entry name" value="HATPase_c"/>
    <property type="match status" value="1"/>
</dbReference>
<dbReference type="Pfam" id="PF13188">
    <property type="entry name" value="PAS_8"/>
    <property type="match status" value="1"/>
</dbReference>
<dbReference type="InterPro" id="IPR005467">
    <property type="entry name" value="His_kinase_dom"/>
</dbReference>
<dbReference type="NCBIfam" id="TIGR00229">
    <property type="entry name" value="sensory_box"/>
    <property type="match status" value="3"/>
</dbReference>
<keyword evidence="12" id="KW-1185">Reference proteome</keyword>
<keyword evidence="6" id="KW-0902">Two-component regulatory system</keyword>
<evidence type="ECO:0000313" key="11">
    <source>
        <dbReference type="EMBL" id="MDF9409255.1"/>
    </source>
</evidence>
<evidence type="ECO:0000259" key="9">
    <source>
        <dbReference type="PROSITE" id="PS50112"/>
    </source>
</evidence>
<dbReference type="InterPro" id="IPR035965">
    <property type="entry name" value="PAS-like_dom_sf"/>
</dbReference>
<dbReference type="SUPFAM" id="SSF55785">
    <property type="entry name" value="PYP-like sensor domain (PAS domain)"/>
    <property type="match status" value="5"/>
</dbReference>
<dbReference type="PANTHER" id="PTHR43304">
    <property type="entry name" value="PHYTOCHROME-LIKE PROTEIN CPH1"/>
    <property type="match status" value="1"/>
</dbReference>
<dbReference type="PROSITE" id="PS50109">
    <property type="entry name" value="HIS_KIN"/>
    <property type="match status" value="1"/>
</dbReference>
<name>A0A9X4H2Y7_9FIRM</name>
<organism evidence="11 12">
    <name type="scientific">Pelotomaculum isophthalicicum JI</name>
    <dbReference type="NCBI Taxonomy" id="947010"/>
    <lineage>
        <taxon>Bacteria</taxon>
        <taxon>Bacillati</taxon>
        <taxon>Bacillota</taxon>
        <taxon>Clostridia</taxon>
        <taxon>Eubacteriales</taxon>
        <taxon>Desulfotomaculaceae</taxon>
        <taxon>Pelotomaculum</taxon>
    </lineage>
</organism>
<dbReference type="InterPro" id="IPR036097">
    <property type="entry name" value="HisK_dim/P_sf"/>
</dbReference>
<dbReference type="InterPro" id="IPR000700">
    <property type="entry name" value="PAS-assoc_C"/>
</dbReference>
<feature type="domain" description="PAC" evidence="10">
    <location>
        <begin position="529"/>
        <end position="579"/>
    </location>
</feature>
<dbReference type="InterPro" id="IPR013767">
    <property type="entry name" value="PAS_fold"/>
</dbReference>
<dbReference type="AlphaFoldDB" id="A0A9X4H2Y7"/>
<dbReference type="PRINTS" id="PR00344">
    <property type="entry name" value="BCTRLSENSOR"/>
</dbReference>
<feature type="domain" description="Histidine kinase" evidence="8">
    <location>
        <begin position="717"/>
        <end position="920"/>
    </location>
</feature>
<keyword evidence="7" id="KW-0175">Coiled coil</keyword>
<dbReference type="Proteomes" id="UP001154312">
    <property type="component" value="Unassembled WGS sequence"/>
</dbReference>
<dbReference type="Gene3D" id="1.10.287.130">
    <property type="match status" value="1"/>
</dbReference>
<dbReference type="InterPro" id="IPR052162">
    <property type="entry name" value="Sensor_kinase/Photoreceptor"/>
</dbReference>
<dbReference type="CDD" id="cd00130">
    <property type="entry name" value="PAS"/>
    <property type="match status" value="3"/>
</dbReference>
<dbReference type="PROSITE" id="PS50112">
    <property type="entry name" value="PAS"/>
    <property type="match status" value="4"/>
</dbReference>
<reference evidence="11" key="1">
    <citation type="submission" date="2022-02" db="EMBL/GenBank/DDBJ databases">
        <authorList>
            <person name="Leng L."/>
        </authorList>
    </citation>
    <scope>NUCLEOTIDE SEQUENCE</scope>
    <source>
        <strain evidence="11">JI</strain>
    </source>
</reference>
<feature type="coiled-coil region" evidence="7">
    <location>
        <begin position="1"/>
        <end position="108"/>
    </location>
</feature>
<keyword evidence="3" id="KW-0597">Phosphoprotein</keyword>
<feature type="domain" description="PAS" evidence="9">
    <location>
        <begin position="477"/>
        <end position="526"/>
    </location>
</feature>
<evidence type="ECO:0000256" key="5">
    <source>
        <dbReference type="ARBA" id="ARBA00022777"/>
    </source>
</evidence>
<dbReference type="InterPro" id="IPR004358">
    <property type="entry name" value="Sig_transdc_His_kin-like_C"/>
</dbReference>
<dbReference type="Gene3D" id="3.30.565.10">
    <property type="entry name" value="Histidine kinase-like ATPase, C-terminal domain"/>
    <property type="match status" value="1"/>
</dbReference>
<dbReference type="InterPro" id="IPR036890">
    <property type="entry name" value="HATPase_C_sf"/>
</dbReference>
<protein>
    <recommendedName>
        <fullName evidence="2">histidine kinase</fullName>
        <ecNumber evidence="2">2.7.13.3</ecNumber>
    </recommendedName>
</protein>
<feature type="domain" description="PAS" evidence="9">
    <location>
        <begin position="98"/>
        <end position="168"/>
    </location>
</feature>
<sequence>MDDTIKTQEQLINELVELRKQLSESRKLINGLETELNKEKQLNNHQQFLDVVEEEVIEYRNHLEELVKQRTIELTTTNERLQQEIIERKQVEEALRESEERYRQLVELSPDAIIIHTEGIISFSNKVGAELVGAKSTNELIGKSVMDFIHPDYRETAQERWRQIKDKGVTLPFSEGKLINSNGDDVHIESAITPISFHGGKLSVQIVTRDITERKRAEKALKESHNRFVTVLDSLDAGVYVADMETYEILFTNEYTREYLGAAEGEICWQSIQTGQSGPCDFCNNKSLTNECESTGIYKWEVQNTRNGKWYECRDRVIRWIDGRMVKLEIATDITERKQQKELIEAERKRLFTLLDSLPAYVCLIAPDYSIPFANRYFQGRFGKPDGRTCFEIYRNINVPCKGCQTFNVFDTNAPKEWELTSLDGDTYQIYDYPFTDIDGSPLVLELGIDITKRKQAENLFKTLTNSSPVGIYILQNGKFQFVNPRFQKYTDYSDEELIGMYSLELVITDDRKTVRENAIKMLKGKRYGPYVYRILRKDGKTRWIMETVAPIQYYGKPAILANCLDITWHKRTERMLRLSKERFSKAFNAGPNPMAINVLSDGRYIDVNNSFINVFGFSRQEIIGRTTIDLNVYANPEDRAKIVDLVLEHGVIHNLELNFRIKSGEIRMGLLSADTIELSGKQCILVTINDITERKQVEKEMARLERLNLVGEMAAGIGHEIRNPMTTVRGFLQMLSSKKENVNHKYFGLMIEELDRANSIITEYLSIAKNKPVDLKLMNLNQLVQTLFPLIQADAINADKYIEVKLAEIPDLLLDEKEIRQLILNLVRNGLEAMSPGGKLLIKTFIDGDTVILSVQDHGSGIKTEVLEKIGTPFFTTKDTGTGLGLAVCYSIADRHNATIDIETGPSGTTFFIRFGAVIG</sequence>
<evidence type="ECO:0000259" key="8">
    <source>
        <dbReference type="PROSITE" id="PS50109"/>
    </source>
</evidence>
<dbReference type="InterPro" id="IPR000014">
    <property type="entry name" value="PAS"/>
</dbReference>
<dbReference type="InterPro" id="IPR001610">
    <property type="entry name" value="PAC"/>
</dbReference>
<dbReference type="SUPFAM" id="SSF55874">
    <property type="entry name" value="ATPase domain of HSP90 chaperone/DNA topoisomerase II/histidine kinase"/>
    <property type="match status" value="1"/>
</dbReference>
<comment type="caution">
    <text evidence="11">The sequence shown here is derived from an EMBL/GenBank/DDBJ whole genome shotgun (WGS) entry which is preliminary data.</text>
</comment>
<dbReference type="InterPro" id="IPR003661">
    <property type="entry name" value="HisK_dim/P_dom"/>
</dbReference>
<gene>
    <name evidence="11" type="ORF">L7E55_12960</name>
</gene>
<evidence type="ECO:0000256" key="2">
    <source>
        <dbReference type="ARBA" id="ARBA00012438"/>
    </source>
</evidence>
<feature type="domain" description="PAC" evidence="10">
    <location>
        <begin position="172"/>
        <end position="223"/>
    </location>
</feature>
<dbReference type="SUPFAM" id="SSF47384">
    <property type="entry name" value="Homodimeric domain of signal transducing histidine kinase"/>
    <property type="match status" value="1"/>
</dbReference>
<feature type="domain" description="PAS" evidence="9">
    <location>
        <begin position="580"/>
        <end position="655"/>
    </location>
</feature>
<dbReference type="PROSITE" id="PS50113">
    <property type="entry name" value="PAC"/>
    <property type="match status" value="2"/>
</dbReference>
<dbReference type="EMBL" id="JAKOAV010000027">
    <property type="protein sequence ID" value="MDF9409255.1"/>
    <property type="molecule type" value="Genomic_DNA"/>
</dbReference>
<keyword evidence="5" id="KW-0418">Kinase</keyword>
<dbReference type="SMART" id="SM00388">
    <property type="entry name" value="HisKA"/>
    <property type="match status" value="1"/>
</dbReference>
<dbReference type="SMART" id="SM00091">
    <property type="entry name" value="PAS"/>
    <property type="match status" value="4"/>
</dbReference>
<dbReference type="Gene3D" id="3.30.450.20">
    <property type="entry name" value="PAS domain"/>
    <property type="match status" value="5"/>
</dbReference>
<dbReference type="InterPro" id="IPR003594">
    <property type="entry name" value="HATPase_dom"/>
</dbReference>
<dbReference type="SMART" id="SM00387">
    <property type="entry name" value="HATPase_c"/>
    <property type="match status" value="1"/>
</dbReference>
<dbReference type="SMART" id="SM00086">
    <property type="entry name" value="PAC"/>
    <property type="match status" value="4"/>
</dbReference>
<evidence type="ECO:0000256" key="4">
    <source>
        <dbReference type="ARBA" id="ARBA00022679"/>
    </source>
</evidence>
<dbReference type="Pfam" id="PF00512">
    <property type="entry name" value="HisKA"/>
    <property type="match status" value="1"/>
</dbReference>
<evidence type="ECO:0000256" key="7">
    <source>
        <dbReference type="SAM" id="Coils"/>
    </source>
</evidence>
<dbReference type="Pfam" id="PF00989">
    <property type="entry name" value="PAS"/>
    <property type="match status" value="1"/>
</dbReference>
<proteinExistence type="predicted"/>
<dbReference type="CDD" id="cd00082">
    <property type="entry name" value="HisKA"/>
    <property type="match status" value="1"/>
</dbReference>
<dbReference type="Pfam" id="PF13426">
    <property type="entry name" value="PAS_9"/>
    <property type="match status" value="1"/>
</dbReference>
<evidence type="ECO:0000256" key="6">
    <source>
        <dbReference type="ARBA" id="ARBA00023012"/>
    </source>
</evidence>
<keyword evidence="4" id="KW-0808">Transferase</keyword>
<dbReference type="EC" id="2.7.13.3" evidence="2"/>